<accession>A0A9N8V2Z4</accession>
<comment type="caution">
    <text evidence="2">The sequence shown here is derived from an EMBL/GenBank/DDBJ whole genome shotgun (WGS) entry which is preliminary data.</text>
</comment>
<dbReference type="InterPro" id="IPR009071">
    <property type="entry name" value="HMG_box_dom"/>
</dbReference>
<dbReference type="AlphaFoldDB" id="A0A9N8V2Z4"/>
<dbReference type="SUPFAM" id="SSF47095">
    <property type="entry name" value="HMG-box"/>
    <property type="match status" value="1"/>
</dbReference>
<name>A0A9N8V2Z4_9GLOM</name>
<dbReference type="Gene3D" id="1.10.30.10">
    <property type="entry name" value="High mobility group box domain"/>
    <property type="match status" value="1"/>
</dbReference>
<protein>
    <submittedName>
        <fullName evidence="2">8926_t:CDS:1</fullName>
    </submittedName>
</protein>
<reference evidence="2" key="1">
    <citation type="submission" date="2021-06" db="EMBL/GenBank/DDBJ databases">
        <authorList>
            <person name="Kallberg Y."/>
            <person name="Tangrot J."/>
            <person name="Rosling A."/>
        </authorList>
    </citation>
    <scope>NUCLEOTIDE SEQUENCE</scope>
    <source>
        <strain evidence="2">MT106</strain>
    </source>
</reference>
<evidence type="ECO:0000259" key="1">
    <source>
        <dbReference type="Pfam" id="PF00505"/>
    </source>
</evidence>
<gene>
    <name evidence="2" type="ORF">AGERDE_LOCUS806</name>
</gene>
<evidence type="ECO:0000313" key="2">
    <source>
        <dbReference type="EMBL" id="CAG8437826.1"/>
    </source>
</evidence>
<keyword evidence="3" id="KW-1185">Reference proteome</keyword>
<dbReference type="Pfam" id="PF00505">
    <property type="entry name" value="HMG_box"/>
    <property type="match status" value="1"/>
</dbReference>
<dbReference type="InterPro" id="IPR036910">
    <property type="entry name" value="HMG_box_dom_sf"/>
</dbReference>
<proteinExistence type="predicted"/>
<evidence type="ECO:0000313" key="3">
    <source>
        <dbReference type="Proteomes" id="UP000789831"/>
    </source>
</evidence>
<sequence>MNKSIAPSKKGYVMPNVILQYPPEITPMELIQKAISKFKSSGKISRIPNSFITYRMAFCKELHLIKHPVITQPQLSALIRESWKKEPEHIRREYHQIAKEAKALFNQICIERLNENEYQDKNNTVQQFLTNDFYQDASFNQYLQSTPFSAHFLNEDYIDGIRDSFPKNALMQYSSNFRPFSFNLNPINETSISSNSFSTSIEHSNIYGVSKNSNTNNHLKQCDCGCLSCKDRIEYLENRVRELQESLENSKIFFTNNNT</sequence>
<dbReference type="EMBL" id="CAJVPL010000044">
    <property type="protein sequence ID" value="CAG8437826.1"/>
    <property type="molecule type" value="Genomic_DNA"/>
</dbReference>
<organism evidence="2 3">
    <name type="scientific">Ambispora gerdemannii</name>
    <dbReference type="NCBI Taxonomy" id="144530"/>
    <lineage>
        <taxon>Eukaryota</taxon>
        <taxon>Fungi</taxon>
        <taxon>Fungi incertae sedis</taxon>
        <taxon>Mucoromycota</taxon>
        <taxon>Glomeromycotina</taxon>
        <taxon>Glomeromycetes</taxon>
        <taxon>Archaeosporales</taxon>
        <taxon>Ambisporaceae</taxon>
        <taxon>Ambispora</taxon>
    </lineage>
</organism>
<dbReference type="OrthoDB" id="6247875at2759"/>
<dbReference type="Proteomes" id="UP000789831">
    <property type="component" value="Unassembled WGS sequence"/>
</dbReference>
<feature type="domain" description="HMG box" evidence="1">
    <location>
        <begin position="46"/>
        <end position="106"/>
    </location>
</feature>